<dbReference type="Proteomes" id="UP000075806">
    <property type="component" value="Unassembled WGS sequence"/>
</dbReference>
<organism evidence="1 2">
    <name type="scientific">Alkalihalobacillus trypoxylicola</name>
    <dbReference type="NCBI Taxonomy" id="519424"/>
    <lineage>
        <taxon>Bacteria</taxon>
        <taxon>Bacillati</taxon>
        <taxon>Bacillota</taxon>
        <taxon>Bacilli</taxon>
        <taxon>Bacillales</taxon>
        <taxon>Bacillaceae</taxon>
        <taxon>Alkalihalobacillus</taxon>
    </lineage>
</organism>
<dbReference type="Gene3D" id="3.40.50.450">
    <property type="match status" value="1"/>
</dbReference>
<dbReference type="InterPro" id="IPR007710">
    <property type="entry name" value="Nucleoside_deoxyribTrfase"/>
</dbReference>
<evidence type="ECO:0000313" key="1">
    <source>
        <dbReference type="EMBL" id="KYG26989.1"/>
    </source>
</evidence>
<proteinExistence type="predicted"/>
<evidence type="ECO:0000313" key="2">
    <source>
        <dbReference type="Proteomes" id="UP000075806"/>
    </source>
</evidence>
<accession>A0A162CX34</accession>
<dbReference type="STRING" id="519424.AZF04_11680"/>
<keyword evidence="2" id="KW-1185">Reference proteome</keyword>
<gene>
    <name evidence="1" type="ORF">AZF04_11680</name>
</gene>
<dbReference type="AlphaFoldDB" id="A0A162CX34"/>
<sequence>MNFYIASSFQNKDTVRYVSEKLKKEGHIHTYDWTQNERALTIEKLKEIGQNEKDGVGQSDIVVVILPGGKGTHIELGIAIGQGKRVYLYSPTDDIYNFETTSTFYHLQGVEIVIGSIDDLIEKLISI</sequence>
<dbReference type="SUPFAM" id="SSF52309">
    <property type="entry name" value="N-(deoxy)ribosyltransferase-like"/>
    <property type="match status" value="1"/>
</dbReference>
<protein>
    <submittedName>
        <fullName evidence="1">Group-specific protein</fullName>
    </submittedName>
</protein>
<dbReference type="OrthoDB" id="2059845at2"/>
<name>A0A162CX34_9BACI</name>
<comment type="caution">
    <text evidence="1">The sequence shown here is derived from an EMBL/GenBank/DDBJ whole genome shotgun (WGS) entry which is preliminary data.</text>
</comment>
<dbReference type="EMBL" id="LTAO01000037">
    <property type="protein sequence ID" value="KYG26989.1"/>
    <property type="molecule type" value="Genomic_DNA"/>
</dbReference>
<dbReference type="Pfam" id="PF05014">
    <property type="entry name" value="Nuc_deoxyrib_tr"/>
    <property type="match status" value="1"/>
</dbReference>
<dbReference type="RefSeq" id="WP_061949945.1">
    <property type="nucleotide sequence ID" value="NZ_LTAO01000037.1"/>
</dbReference>
<reference evidence="1" key="1">
    <citation type="submission" date="2016-02" db="EMBL/GenBank/DDBJ databases">
        <title>Genome sequence of Bacillus trypoxylicola KCTC 13244(T).</title>
        <authorList>
            <person name="Jeong H."/>
            <person name="Park S.-H."/>
            <person name="Choi S.-K."/>
        </authorList>
    </citation>
    <scope>NUCLEOTIDE SEQUENCE [LARGE SCALE GENOMIC DNA]</scope>
    <source>
        <strain evidence="1">KCTC 13244</strain>
    </source>
</reference>